<evidence type="ECO:0000313" key="4">
    <source>
        <dbReference type="Proteomes" id="UP001183388"/>
    </source>
</evidence>
<name>A0ABU2LFB3_9ACTN</name>
<reference evidence="4" key="1">
    <citation type="submission" date="2023-07" db="EMBL/GenBank/DDBJ databases">
        <title>30 novel species of actinomycetes from the DSMZ collection.</title>
        <authorList>
            <person name="Nouioui I."/>
        </authorList>
    </citation>
    <scope>NUCLEOTIDE SEQUENCE [LARGE SCALE GENOMIC DNA]</scope>
    <source>
        <strain evidence="4">DSM 44917</strain>
    </source>
</reference>
<dbReference type="PANTHER" id="PTHR31964:SF113">
    <property type="entry name" value="USPA DOMAIN-CONTAINING PROTEIN"/>
    <property type="match status" value="1"/>
</dbReference>
<dbReference type="InterPro" id="IPR014729">
    <property type="entry name" value="Rossmann-like_a/b/a_fold"/>
</dbReference>
<dbReference type="SUPFAM" id="SSF52402">
    <property type="entry name" value="Adenine nucleotide alpha hydrolases-like"/>
    <property type="match status" value="2"/>
</dbReference>
<comment type="similarity">
    <text evidence="1">Belongs to the universal stress protein A family.</text>
</comment>
<dbReference type="PRINTS" id="PR01438">
    <property type="entry name" value="UNVRSLSTRESS"/>
</dbReference>
<keyword evidence="4" id="KW-1185">Reference proteome</keyword>
<sequence>MSGPVMVGVDGSESALAAVDMAAREAALRGVPLRVTHAFIWPLMRVPLGPSPLGPSEGGLRNAAERAVADAVARAHATVPGIEADGEVVTGEARAVLEERSRGASLAVVGSRGLGGISGLLLGSTAVHLAARAHCPVLVVRGGPGTSAGPVVLAVDGSPEGRPAAEFAFAEAALRDTDLVALHAWTPWNAPVPPPQDASLAYASQPGETAAAEERLLAEAVGGLGEKYPDVPVRRRLVRGGAREALIEAGGSAALLVVGARGRGGFAGLLLGSVSQAVLHHAPCPVAVVRAR</sequence>
<dbReference type="InterPro" id="IPR006015">
    <property type="entry name" value="Universal_stress_UspA"/>
</dbReference>
<dbReference type="EMBL" id="JAVREN010000051">
    <property type="protein sequence ID" value="MDT0309952.1"/>
    <property type="molecule type" value="Genomic_DNA"/>
</dbReference>
<evidence type="ECO:0000259" key="2">
    <source>
        <dbReference type="Pfam" id="PF00582"/>
    </source>
</evidence>
<evidence type="ECO:0000313" key="3">
    <source>
        <dbReference type="EMBL" id="MDT0309952.1"/>
    </source>
</evidence>
<organism evidence="3 4">
    <name type="scientific">Streptomyces boetiae</name>
    <dbReference type="NCBI Taxonomy" id="3075541"/>
    <lineage>
        <taxon>Bacteria</taxon>
        <taxon>Bacillati</taxon>
        <taxon>Actinomycetota</taxon>
        <taxon>Actinomycetes</taxon>
        <taxon>Kitasatosporales</taxon>
        <taxon>Streptomycetaceae</taxon>
        <taxon>Streptomyces</taxon>
    </lineage>
</organism>
<dbReference type="RefSeq" id="WP_311632924.1">
    <property type="nucleotide sequence ID" value="NZ_JAVREN010000051.1"/>
</dbReference>
<comment type="caution">
    <text evidence="3">The sequence shown here is derived from an EMBL/GenBank/DDBJ whole genome shotgun (WGS) entry which is preliminary data.</text>
</comment>
<protein>
    <submittedName>
        <fullName evidence="3">Universal stress protein</fullName>
    </submittedName>
</protein>
<accession>A0ABU2LFB3</accession>
<gene>
    <name evidence="3" type="ORF">RM780_23790</name>
</gene>
<dbReference type="Gene3D" id="3.40.50.620">
    <property type="entry name" value="HUPs"/>
    <property type="match status" value="2"/>
</dbReference>
<evidence type="ECO:0000256" key="1">
    <source>
        <dbReference type="ARBA" id="ARBA00008791"/>
    </source>
</evidence>
<dbReference type="PANTHER" id="PTHR31964">
    <property type="entry name" value="ADENINE NUCLEOTIDE ALPHA HYDROLASES-LIKE SUPERFAMILY PROTEIN"/>
    <property type="match status" value="1"/>
</dbReference>
<dbReference type="Pfam" id="PF00582">
    <property type="entry name" value="Usp"/>
    <property type="match status" value="2"/>
</dbReference>
<feature type="domain" description="UspA" evidence="2">
    <location>
        <begin position="150"/>
        <end position="290"/>
    </location>
</feature>
<feature type="domain" description="UspA" evidence="2">
    <location>
        <begin position="2"/>
        <end position="141"/>
    </location>
</feature>
<proteinExistence type="inferred from homology"/>
<dbReference type="InterPro" id="IPR006016">
    <property type="entry name" value="UspA"/>
</dbReference>
<dbReference type="Proteomes" id="UP001183388">
    <property type="component" value="Unassembled WGS sequence"/>
</dbReference>